<dbReference type="GO" id="GO:0015648">
    <property type="term" value="F:lipid-linked peptidoglycan transporter activity"/>
    <property type="evidence" value="ECO:0007669"/>
    <property type="project" value="TreeGrafter"/>
</dbReference>
<proteinExistence type="predicted"/>
<dbReference type="PRINTS" id="PR01806">
    <property type="entry name" value="VIRFACTRMVIN"/>
</dbReference>
<name>A0A2H0RI51_9BACT</name>
<evidence type="ECO:0000313" key="9">
    <source>
        <dbReference type="EMBL" id="PIR46173.1"/>
    </source>
</evidence>
<evidence type="ECO:0000256" key="3">
    <source>
        <dbReference type="ARBA" id="ARBA00022692"/>
    </source>
</evidence>
<evidence type="ECO:0000256" key="4">
    <source>
        <dbReference type="ARBA" id="ARBA00022960"/>
    </source>
</evidence>
<gene>
    <name evidence="9" type="ORF">COV08_01130</name>
</gene>
<feature type="transmembrane region" description="Helical" evidence="8">
    <location>
        <begin position="12"/>
        <end position="36"/>
    </location>
</feature>
<evidence type="ECO:0000313" key="10">
    <source>
        <dbReference type="Proteomes" id="UP000230431"/>
    </source>
</evidence>
<evidence type="ECO:0008006" key="11">
    <source>
        <dbReference type="Google" id="ProtNLM"/>
    </source>
</evidence>
<feature type="transmembrane region" description="Helical" evidence="8">
    <location>
        <begin position="476"/>
        <end position="498"/>
    </location>
</feature>
<dbReference type="InterPro" id="IPR004268">
    <property type="entry name" value="MurJ"/>
</dbReference>
<dbReference type="EMBL" id="PCYK01000007">
    <property type="protein sequence ID" value="PIR46173.1"/>
    <property type="molecule type" value="Genomic_DNA"/>
</dbReference>
<feature type="transmembrane region" description="Helical" evidence="8">
    <location>
        <begin position="363"/>
        <end position="385"/>
    </location>
</feature>
<dbReference type="Proteomes" id="UP000230431">
    <property type="component" value="Unassembled WGS sequence"/>
</dbReference>
<dbReference type="GO" id="GO:0009252">
    <property type="term" value="P:peptidoglycan biosynthetic process"/>
    <property type="evidence" value="ECO:0007669"/>
    <property type="project" value="UniProtKB-KW"/>
</dbReference>
<feature type="transmembrane region" description="Helical" evidence="8">
    <location>
        <begin position="195"/>
        <end position="212"/>
    </location>
</feature>
<evidence type="ECO:0000256" key="7">
    <source>
        <dbReference type="ARBA" id="ARBA00023136"/>
    </source>
</evidence>
<feature type="transmembrane region" description="Helical" evidence="8">
    <location>
        <begin position="140"/>
        <end position="161"/>
    </location>
</feature>
<feature type="transmembrane region" description="Helical" evidence="8">
    <location>
        <begin position="439"/>
        <end position="464"/>
    </location>
</feature>
<feature type="transmembrane region" description="Helical" evidence="8">
    <location>
        <begin position="168"/>
        <end position="189"/>
    </location>
</feature>
<accession>A0A2H0RI51</accession>
<dbReference type="InterPro" id="IPR051050">
    <property type="entry name" value="Lipid_II_flippase_MurJ/MviN"/>
</dbReference>
<feature type="transmembrane region" description="Helical" evidence="8">
    <location>
        <begin position="103"/>
        <end position="128"/>
    </location>
</feature>
<feature type="transmembrane region" description="Helical" evidence="8">
    <location>
        <begin position="328"/>
        <end position="351"/>
    </location>
</feature>
<dbReference type="GO" id="GO:0008360">
    <property type="term" value="P:regulation of cell shape"/>
    <property type="evidence" value="ECO:0007669"/>
    <property type="project" value="UniProtKB-KW"/>
</dbReference>
<dbReference type="GO" id="GO:0005886">
    <property type="term" value="C:plasma membrane"/>
    <property type="evidence" value="ECO:0007669"/>
    <property type="project" value="UniProtKB-SubCell"/>
</dbReference>
<feature type="transmembrane region" description="Helical" evidence="8">
    <location>
        <begin position="288"/>
        <end position="307"/>
    </location>
</feature>
<dbReference type="PANTHER" id="PTHR47019:SF1">
    <property type="entry name" value="LIPID II FLIPPASE MURJ"/>
    <property type="match status" value="1"/>
</dbReference>
<evidence type="ECO:0000256" key="2">
    <source>
        <dbReference type="ARBA" id="ARBA00022475"/>
    </source>
</evidence>
<feature type="transmembrane region" description="Helical" evidence="8">
    <location>
        <begin position="259"/>
        <end position="282"/>
    </location>
</feature>
<reference evidence="9 10" key="1">
    <citation type="submission" date="2017-09" db="EMBL/GenBank/DDBJ databases">
        <title>Depth-based differentiation of microbial function through sediment-hosted aquifers and enrichment of novel symbionts in the deep terrestrial subsurface.</title>
        <authorList>
            <person name="Probst A.J."/>
            <person name="Ladd B."/>
            <person name="Jarett J.K."/>
            <person name="Geller-Mcgrath D.E."/>
            <person name="Sieber C.M."/>
            <person name="Emerson J.B."/>
            <person name="Anantharaman K."/>
            <person name="Thomas B.C."/>
            <person name="Malmstrom R."/>
            <person name="Stieglmeier M."/>
            <person name="Klingl A."/>
            <person name="Woyke T."/>
            <person name="Ryan C.M."/>
            <person name="Banfield J.F."/>
        </authorList>
    </citation>
    <scope>NUCLEOTIDE SEQUENCE [LARGE SCALE GENOMIC DNA]</scope>
    <source>
        <strain evidence="9">CG10_big_fil_rev_8_21_14_0_10_49_38</strain>
    </source>
</reference>
<comment type="caution">
    <text evidence="9">The sequence shown here is derived from an EMBL/GenBank/DDBJ whole genome shotgun (WGS) entry which is preliminary data.</text>
</comment>
<dbReference type="Pfam" id="PF03023">
    <property type="entry name" value="MurJ"/>
    <property type="match status" value="1"/>
</dbReference>
<sequence length="564" mass="62917">MVKGIFKFINKGFGGLHEAALLLAILMFLSQILALLRDRLLASIFGAGAELDIYYSAFRIPDFIYATIASFVSAAVLIPFLMERLERDQMTAARRFVSAVFSLFTFVILAVSGLVFWLMPVLAVWLVPGFDPVAQGQMVMLSRILLLSPLLLGLSNLLGSVTQAHQKFFIYSLSPILYNVGIIAGLIFLVPRWGLAGLVWGVVVGAGLHLAIQLPTLKRSGFWPELRFRPSFWRQEWRLVAKTVLLSWPRTVTLSANQLVILVLVAMASYLDSGAIAVFNFANNLQSVPLVIIGLSYSVAAFPTLSRHLAGGRIDQFVAQLASATKHIIFWSLPVMVMFIVLRAQIVRVILGSGNFDWTATRLTAACLAVFAVSVLAQSLVMLLVRGYYAAGETLKPLLVTLSASAVTIVAALVFRLWWSESESFRLFWENLLRLRDLPNTAILVLPLAYSLGMIFNLFVLIVLAIRDWHWSIRPFLAVGWQSLVAAVLGGLTAYYWLNVLSFYLDLQTLVGIFLQGFLAGLFGLFINLFVLWLMNSLELRDIWRALHRKFWRADALVPEQTEL</sequence>
<evidence type="ECO:0000256" key="6">
    <source>
        <dbReference type="ARBA" id="ARBA00022989"/>
    </source>
</evidence>
<feature type="transmembrane region" description="Helical" evidence="8">
    <location>
        <begin position="510"/>
        <end position="535"/>
    </location>
</feature>
<keyword evidence="4" id="KW-0133">Cell shape</keyword>
<dbReference type="AlphaFoldDB" id="A0A2H0RI51"/>
<feature type="transmembrane region" description="Helical" evidence="8">
    <location>
        <begin position="63"/>
        <end position="82"/>
    </location>
</feature>
<keyword evidence="3 8" id="KW-0812">Transmembrane</keyword>
<dbReference type="GO" id="GO:0034204">
    <property type="term" value="P:lipid translocation"/>
    <property type="evidence" value="ECO:0007669"/>
    <property type="project" value="TreeGrafter"/>
</dbReference>
<evidence type="ECO:0000256" key="5">
    <source>
        <dbReference type="ARBA" id="ARBA00022984"/>
    </source>
</evidence>
<protein>
    <recommendedName>
        <fullName evidence="11">Lipid II flippase MurJ</fullName>
    </recommendedName>
</protein>
<keyword evidence="6 8" id="KW-1133">Transmembrane helix</keyword>
<organism evidence="9 10">
    <name type="scientific">Candidatus Vogelbacteria bacterium CG10_big_fil_rev_8_21_14_0_10_49_38</name>
    <dbReference type="NCBI Taxonomy" id="1975043"/>
    <lineage>
        <taxon>Bacteria</taxon>
        <taxon>Candidatus Vogeliibacteriota</taxon>
    </lineage>
</organism>
<comment type="subcellular location">
    <subcellularLocation>
        <location evidence="1">Cell membrane</location>
        <topology evidence="1">Multi-pass membrane protein</topology>
    </subcellularLocation>
</comment>
<evidence type="ECO:0000256" key="1">
    <source>
        <dbReference type="ARBA" id="ARBA00004651"/>
    </source>
</evidence>
<keyword evidence="5" id="KW-0573">Peptidoglycan synthesis</keyword>
<keyword evidence="2" id="KW-1003">Cell membrane</keyword>
<dbReference type="PANTHER" id="PTHR47019">
    <property type="entry name" value="LIPID II FLIPPASE MURJ"/>
    <property type="match status" value="1"/>
</dbReference>
<feature type="transmembrane region" description="Helical" evidence="8">
    <location>
        <begin position="397"/>
        <end position="419"/>
    </location>
</feature>
<keyword evidence="7 8" id="KW-0472">Membrane</keyword>
<evidence type="ECO:0000256" key="8">
    <source>
        <dbReference type="SAM" id="Phobius"/>
    </source>
</evidence>